<dbReference type="Gene3D" id="3.30.450.40">
    <property type="match status" value="1"/>
</dbReference>
<dbReference type="EMBL" id="JAVLAQ010000002">
    <property type="protein sequence ID" value="MDT6991239.1"/>
    <property type="molecule type" value="Genomic_DNA"/>
</dbReference>
<reference evidence="1" key="2">
    <citation type="submission" date="2022-11" db="EMBL/GenBank/DDBJ databases">
        <authorList>
            <person name="Wang Z."/>
        </authorList>
    </citation>
    <scope>NUCLEOTIDE SEQUENCE</scope>
    <source>
        <strain evidence="1">P2000</strain>
    </source>
</reference>
<name>A0A241RL55_LACPE</name>
<dbReference type="RefSeq" id="WP_050340066.1">
    <property type="nucleotide sequence ID" value="NZ_BJZC01000120.1"/>
</dbReference>
<proteinExistence type="predicted"/>
<dbReference type="OrthoDB" id="2360948at2"/>
<dbReference type="GeneID" id="49393766"/>
<accession>A0A241RL55</accession>
<evidence type="ECO:0000313" key="1">
    <source>
        <dbReference type="EMBL" id="MDF2312243.1"/>
    </source>
</evidence>
<gene>
    <name evidence="4" type="ORF">D6U17_00550</name>
    <name evidence="1" type="ORF">OOJ94_05380</name>
    <name evidence="2" type="ORF">RI536_14340</name>
    <name evidence="3" type="ORF">RI555_10095</name>
</gene>
<evidence type="ECO:0000313" key="2">
    <source>
        <dbReference type="EMBL" id="MDT6991239.1"/>
    </source>
</evidence>
<dbReference type="EMBL" id="JAVLAO010000001">
    <property type="protein sequence ID" value="MDT7039335.1"/>
    <property type="molecule type" value="Genomic_DNA"/>
</dbReference>
<evidence type="ECO:0000313" key="6">
    <source>
        <dbReference type="Proteomes" id="UP001263852"/>
    </source>
</evidence>
<protein>
    <submittedName>
        <fullName evidence="3">GAF domain-containing protein</fullName>
    </submittedName>
</protein>
<dbReference type="KEGG" id="lpg:BB562_09915"/>
<evidence type="ECO:0000313" key="3">
    <source>
        <dbReference type="EMBL" id="MDT7039335.1"/>
    </source>
</evidence>
<dbReference type="EMBL" id="JAPEQV010000004">
    <property type="protein sequence ID" value="MDF2312243.1"/>
    <property type="molecule type" value="Genomic_DNA"/>
</dbReference>
<dbReference type="SUPFAM" id="SSF55781">
    <property type="entry name" value="GAF domain-like"/>
    <property type="match status" value="1"/>
</dbReference>
<sequence length="145" mass="15869">MTLAENANRPNYQQVVDQLYQTSDFDFVGIALQSAQPPHQITWQYVAGNQSEQFRNIVLRSGIGIAGLVVRTGKPFWKNALRATSYSDALYTPIAASESLTAAAAIPILATPFRLVVGVLLVGYRSTQTVSEATVSRLSRYLATF</sequence>
<dbReference type="InterPro" id="IPR029016">
    <property type="entry name" value="GAF-like_dom_sf"/>
</dbReference>
<dbReference type="AlphaFoldDB" id="A0A241RL55"/>
<dbReference type="Proteomes" id="UP001151834">
    <property type="component" value="Unassembled WGS sequence"/>
</dbReference>
<dbReference type="Proteomes" id="UP001263852">
    <property type="component" value="Unassembled WGS sequence"/>
</dbReference>
<reference evidence="4 5" key="1">
    <citation type="submission" date="2018-10" db="EMBL/GenBank/DDBJ databases">
        <title>Genome sequences of five Lactobacillus pentosus strains isolated from brines of traditionally fermented spanish-style green table olives and differences between them.</title>
        <authorList>
            <person name="Jimenez Diaz R."/>
        </authorList>
    </citation>
    <scope>NUCLEOTIDE SEQUENCE [LARGE SCALE GENOMIC DNA]</scope>
    <source>
        <strain evidence="4 5">IG8</strain>
    </source>
</reference>
<dbReference type="Proteomes" id="UP000281061">
    <property type="component" value="Unassembled WGS sequence"/>
</dbReference>
<evidence type="ECO:0000313" key="5">
    <source>
        <dbReference type="Proteomes" id="UP000281061"/>
    </source>
</evidence>
<dbReference type="EMBL" id="RDCL01000009">
    <property type="protein sequence ID" value="RMW57434.1"/>
    <property type="molecule type" value="Genomic_DNA"/>
</dbReference>
<organism evidence="3 6">
    <name type="scientific">Lactiplantibacillus pentosus</name>
    <name type="common">Lactobacillus pentosus</name>
    <dbReference type="NCBI Taxonomy" id="1589"/>
    <lineage>
        <taxon>Bacteria</taxon>
        <taxon>Bacillati</taxon>
        <taxon>Bacillota</taxon>
        <taxon>Bacilli</taxon>
        <taxon>Lactobacillales</taxon>
        <taxon>Lactobacillaceae</taxon>
        <taxon>Lactiplantibacillus</taxon>
    </lineage>
</organism>
<reference evidence="1" key="3">
    <citation type="journal article" date="2023" name="Front Nutr">
        <title>Lactiplantibacillus pentosus P2020 protects the hyperuricemia and renal inflammation in mice.</title>
        <authorList>
            <person name="Wang Z."/>
            <person name="Song L."/>
            <person name="Li X."/>
            <person name="Xiao Y."/>
            <person name="Huang Y."/>
            <person name="Zhang Y."/>
            <person name="Li J."/>
            <person name="Li M."/>
            <person name="Ren Z."/>
        </authorList>
    </citation>
    <scope>NUCLEOTIDE SEQUENCE</scope>
    <source>
        <strain evidence="1">P2000</strain>
    </source>
</reference>
<comment type="caution">
    <text evidence="3">The sequence shown here is derived from an EMBL/GenBank/DDBJ whole genome shotgun (WGS) entry which is preliminary data.</text>
</comment>
<reference evidence="3" key="4">
    <citation type="submission" date="2023-08" db="EMBL/GenBank/DDBJ databases">
        <authorList>
            <person name="Page C.A."/>
            <person name="Perez-Diaz I.M."/>
        </authorList>
    </citation>
    <scope>NUCLEOTIDE SEQUENCE</scope>
    <source>
        <strain evidence="3">1.8.9</strain>
        <strain evidence="2">7.8.46</strain>
    </source>
</reference>
<evidence type="ECO:0000313" key="4">
    <source>
        <dbReference type="EMBL" id="RMW57434.1"/>
    </source>
</evidence>
<dbReference type="Proteomes" id="UP001267003">
    <property type="component" value="Unassembled WGS sequence"/>
</dbReference>